<keyword evidence="2" id="KW-1185">Reference proteome</keyword>
<dbReference type="Proteomes" id="UP000054359">
    <property type="component" value="Unassembled WGS sequence"/>
</dbReference>
<accession>A0A087U7U3</accession>
<sequence length="47" mass="5885">MKQFFYPHLFLQMVFEQKICNCTVDNIRMLPKYIVRPLFKRHHFKPT</sequence>
<organism evidence="1 2">
    <name type="scientific">Stegodyphus mimosarum</name>
    <name type="common">African social velvet spider</name>
    <dbReference type="NCBI Taxonomy" id="407821"/>
    <lineage>
        <taxon>Eukaryota</taxon>
        <taxon>Metazoa</taxon>
        <taxon>Ecdysozoa</taxon>
        <taxon>Arthropoda</taxon>
        <taxon>Chelicerata</taxon>
        <taxon>Arachnida</taxon>
        <taxon>Araneae</taxon>
        <taxon>Araneomorphae</taxon>
        <taxon>Entelegynae</taxon>
        <taxon>Eresoidea</taxon>
        <taxon>Eresidae</taxon>
        <taxon>Stegodyphus</taxon>
    </lineage>
</organism>
<proteinExistence type="predicted"/>
<dbReference type="EMBL" id="KK118615">
    <property type="protein sequence ID" value="KFM73432.1"/>
    <property type="molecule type" value="Genomic_DNA"/>
</dbReference>
<name>A0A087U7U3_STEMI</name>
<protein>
    <submittedName>
        <fullName evidence="1">Uncharacterized protein</fullName>
    </submittedName>
</protein>
<dbReference type="AlphaFoldDB" id="A0A087U7U3"/>
<gene>
    <name evidence="1" type="ORF">X975_11071</name>
</gene>
<feature type="non-terminal residue" evidence="1">
    <location>
        <position position="47"/>
    </location>
</feature>
<reference evidence="1 2" key="1">
    <citation type="submission" date="2013-11" db="EMBL/GenBank/DDBJ databases">
        <title>Genome sequencing of Stegodyphus mimosarum.</title>
        <authorList>
            <person name="Bechsgaard J."/>
        </authorList>
    </citation>
    <scope>NUCLEOTIDE SEQUENCE [LARGE SCALE GENOMIC DNA]</scope>
</reference>
<evidence type="ECO:0000313" key="2">
    <source>
        <dbReference type="Proteomes" id="UP000054359"/>
    </source>
</evidence>
<evidence type="ECO:0000313" key="1">
    <source>
        <dbReference type="EMBL" id="KFM73432.1"/>
    </source>
</evidence>